<gene>
    <name evidence="1" type="ORF">DD238_001237</name>
</gene>
<reference evidence="1 2" key="1">
    <citation type="submission" date="2018-06" db="EMBL/GenBank/DDBJ databases">
        <title>Comparative genomics of downy mildews reveals potential adaptations to biotrophy.</title>
        <authorList>
            <person name="Fletcher K."/>
            <person name="Klosterman S.J."/>
            <person name="Derevnina L."/>
            <person name="Martin F."/>
            <person name="Koike S."/>
            <person name="Reyes Chin-Wo S."/>
            <person name="Mou B."/>
            <person name="Michelmore R."/>
        </authorList>
    </citation>
    <scope>NUCLEOTIDE SEQUENCE [LARGE SCALE GENOMIC DNA]</scope>
    <source>
        <strain evidence="1 2">R14</strain>
    </source>
</reference>
<accession>A0A3M6VJ79</accession>
<sequence>MGIQQKTLATRTTDRFPTLSFCPAKPLYLSMSWLEKERPAVVREIKRSDEAVQSIYMVAIELFIQVT</sequence>
<protein>
    <submittedName>
        <fullName evidence="1">Uncharacterized protein</fullName>
    </submittedName>
</protein>
<dbReference type="AlphaFoldDB" id="A0A3M6VJ79"/>
<comment type="caution">
    <text evidence="1">The sequence shown here is derived from an EMBL/GenBank/DDBJ whole genome shotgun (WGS) entry which is preliminary data.</text>
</comment>
<dbReference type="EMBL" id="QLLG01000212">
    <property type="protein sequence ID" value="RMX66203.1"/>
    <property type="molecule type" value="Genomic_DNA"/>
</dbReference>
<evidence type="ECO:0000313" key="1">
    <source>
        <dbReference type="EMBL" id="RMX66203.1"/>
    </source>
</evidence>
<name>A0A3M6VJ79_9STRA</name>
<keyword evidence="2" id="KW-1185">Reference proteome</keyword>
<proteinExistence type="predicted"/>
<evidence type="ECO:0000313" key="2">
    <source>
        <dbReference type="Proteomes" id="UP000282087"/>
    </source>
</evidence>
<organism evidence="1 2">
    <name type="scientific">Peronospora effusa</name>
    <dbReference type="NCBI Taxonomy" id="542832"/>
    <lineage>
        <taxon>Eukaryota</taxon>
        <taxon>Sar</taxon>
        <taxon>Stramenopiles</taxon>
        <taxon>Oomycota</taxon>
        <taxon>Peronosporomycetes</taxon>
        <taxon>Peronosporales</taxon>
        <taxon>Peronosporaceae</taxon>
        <taxon>Peronospora</taxon>
    </lineage>
</organism>
<dbReference type="Proteomes" id="UP000282087">
    <property type="component" value="Unassembled WGS sequence"/>
</dbReference>